<dbReference type="InterPro" id="IPR002347">
    <property type="entry name" value="SDR_fam"/>
</dbReference>
<keyword evidence="1 2" id="KW-0560">Oxidoreductase</keyword>
<evidence type="ECO:0000313" key="2">
    <source>
        <dbReference type="EMBL" id="CUI82915.1"/>
    </source>
</evidence>
<dbReference type="InterPro" id="IPR036291">
    <property type="entry name" value="NAD(P)-bd_dom_sf"/>
</dbReference>
<dbReference type="GO" id="GO:0004316">
    <property type="term" value="F:3-oxoacyl-[acyl-carrier-protein] reductase (NADPH) activity"/>
    <property type="evidence" value="ECO:0007669"/>
    <property type="project" value="UniProtKB-EC"/>
</dbReference>
<organism evidence="2 3">
    <name type="scientific">Achromobacter aegrifaciens</name>
    <dbReference type="NCBI Taxonomy" id="1287736"/>
    <lineage>
        <taxon>Bacteria</taxon>
        <taxon>Pseudomonadati</taxon>
        <taxon>Pseudomonadota</taxon>
        <taxon>Betaproteobacteria</taxon>
        <taxon>Burkholderiales</taxon>
        <taxon>Alcaligenaceae</taxon>
        <taxon>Achromobacter</taxon>
    </lineage>
</organism>
<dbReference type="Proteomes" id="UP000044098">
    <property type="component" value="Unassembled WGS sequence"/>
</dbReference>
<dbReference type="EC" id="1.1.1.100" evidence="2"/>
<gene>
    <name evidence="2" type="primary">fabG_12</name>
    <name evidence="2" type="ORF">ERS370000_01836</name>
</gene>
<dbReference type="InterPro" id="IPR020904">
    <property type="entry name" value="Sc_DH/Rdtase_CS"/>
</dbReference>
<dbReference type="Gene3D" id="3.40.50.720">
    <property type="entry name" value="NAD(P)-binding Rossmann-like Domain"/>
    <property type="match status" value="1"/>
</dbReference>
<proteinExistence type="predicted"/>
<evidence type="ECO:0000313" key="3">
    <source>
        <dbReference type="Proteomes" id="UP000044098"/>
    </source>
</evidence>
<dbReference type="PANTHER" id="PTHR43658:SF8">
    <property type="entry name" value="17-BETA-HYDROXYSTEROID DEHYDROGENASE 14-RELATED"/>
    <property type="match status" value="1"/>
</dbReference>
<dbReference type="PRINTS" id="PR00081">
    <property type="entry name" value="GDHRDH"/>
</dbReference>
<dbReference type="AlphaFoldDB" id="A0AAD2QD85"/>
<protein>
    <submittedName>
        <fullName evidence="2">3-oxoacyl-[acyl-carrier-protein] reductase FabG</fullName>
        <ecNumber evidence="2">1.1.1.100</ecNumber>
    </submittedName>
</protein>
<dbReference type="PANTHER" id="PTHR43658">
    <property type="entry name" value="SHORT-CHAIN DEHYDROGENASE/REDUCTASE"/>
    <property type="match status" value="1"/>
</dbReference>
<dbReference type="EMBL" id="CYTK01000002">
    <property type="protein sequence ID" value="CUI82915.1"/>
    <property type="molecule type" value="Genomic_DNA"/>
</dbReference>
<dbReference type="PROSITE" id="PS00061">
    <property type="entry name" value="ADH_SHORT"/>
    <property type="match status" value="1"/>
</dbReference>
<accession>A0AAD2QD85</accession>
<sequence length="267" mass="27763">MYYEISFFVTEGFGMKTEGNSALVTGGASGLGLATAQRLVAQGMKVVIADLPGSAGETAARDIGALFAPTDVTREADVQAACELAATLGPLRVLVHCAGRGGPVRLIDKEGNPGSLETYTDIVRINLIGTFNTLRVAAAHMARNPVDDEGERGVCILTASVAAYEGQIGQIGYASSKAGVVGMTIVAARDLASKAIRVCTIAPGIFDTPMLARVSDDARKTLSASVPHPARLGMPAEYALLAEHIIANPMLNGETIRLDGALRMAPR</sequence>
<dbReference type="Pfam" id="PF00106">
    <property type="entry name" value="adh_short"/>
    <property type="match status" value="1"/>
</dbReference>
<evidence type="ECO:0000256" key="1">
    <source>
        <dbReference type="ARBA" id="ARBA00023002"/>
    </source>
</evidence>
<reference evidence="2 3" key="1">
    <citation type="submission" date="2015-09" db="EMBL/GenBank/DDBJ databases">
        <authorList>
            <consortium name="Pathogen Informatics"/>
        </authorList>
    </citation>
    <scope>NUCLEOTIDE SEQUENCE [LARGE SCALE GENOMIC DNA]</scope>
    <source>
        <strain evidence="2 3">2789STDY5608625</strain>
    </source>
</reference>
<name>A0AAD2QD85_ACHAE</name>
<dbReference type="SUPFAM" id="SSF51735">
    <property type="entry name" value="NAD(P)-binding Rossmann-fold domains"/>
    <property type="match status" value="1"/>
</dbReference>
<comment type="caution">
    <text evidence="2">The sequence shown here is derived from an EMBL/GenBank/DDBJ whole genome shotgun (WGS) entry which is preliminary data.</text>
</comment>